<name>A0ABT2TCP1_9FIRM</name>
<dbReference type="PANTHER" id="PTHR43163:SF3">
    <property type="entry name" value="PEPTIDE ABC TRANSPORTER PERMEASE PROTEIN"/>
    <property type="match status" value="1"/>
</dbReference>
<dbReference type="Gene3D" id="1.10.3720.10">
    <property type="entry name" value="MetI-like"/>
    <property type="match status" value="1"/>
</dbReference>
<dbReference type="PANTHER" id="PTHR43163">
    <property type="entry name" value="DIPEPTIDE TRANSPORT SYSTEM PERMEASE PROTEIN DPPB-RELATED"/>
    <property type="match status" value="1"/>
</dbReference>
<dbReference type="InterPro" id="IPR035906">
    <property type="entry name" value="MetI-like_sf"/>
</dbReference>
<organism evidence="9 10">
    <name type="scientific">Faecalicatena acetigenes</name>
    <dbReference type="NCBI Taxonomy" id="2981790"/>
    <lineage>
        <taxon>Bacteria</taxon>
        <taxon>Bacillati</taxon>
        <taxon>Bacillota</taxon>
        <taxon>Clostridia</taxon>
        <taxon>Lachnospirales</taxon>
        <taxon>Lachnospiraceae</taxon>
        <taxon>Faecalicatena</taxon>
    </lineage>
</organism>
<sequence>MKFLIKKITGLIIALLIVSILAFLAFEVIPGDPARTILGTEATEAKVEALRDEMGLNRPLPVRYGEWIQNFVAGDMGTSYSYQIPVKELIADKIPITAAMTLMSFIGILLLSVPLGILCVRFENRMVDKIFLVLNQIMMSVPPFFIGMLLTVVFGLFFHMFTPGEYISYTEDIGGFLGYLVLPSLAIALPKAAMTMKMLRSSMLSQMGQEYVRTARSRGNSPWRILLVHVFKNGFLPVLTFLGVMIADVIANSIVVEQVFGIPGLGRTLITSIAKRDYPVVEAVIVWLAVVILVINVAVDLLYRRLDKRIEI</sequence>
<reference evidence="9 10" key="1">
    <citation type="journal article" date="2021" name="ISME Commun">
        <title>Automated analysis of genomic sequences facilitates high-throughput and comprehensive description of bacteria.</title>
        <authorList>
            <person name="Hitch T.C.A."/>
        </authorList>
    </citation>
    <scope>NUCLEOTIDE SEQUENCE [LARGE SCALE GENOMIC DNA]</scope>
    <source>
        <strain evidence="9 10">H2_18</strain>
    </source>
</reference>
<protein>
    <submittedName>
        <fullName evidence="9">ABC transporter permease</fullName>
    </submittedName>
</protein>
<feature type="transmembrane region" description="Helical" evidence="7">
    <location>
        <begin position="284"/>
        <end position="303"/>
    </location>
</feature>
<dbReference type="Pfam" id="PF19300">
    <property type="entry name" value="BPD_transp_1_N"/>
    <property type="match status" value="1"/>
</dbReference>
<dbReference type="EMBL" id="JAOQJX010000014">
    <property type="protein sequence ID" value="MCU6747976.1"/>
    <property type="molecule type" value="Genomic_DNA"/>
</dbReference>
<dbReference type="PROSITE" id="PS50928">
    <property type="entry name" value="ABC_TM1"/>
    <property type="match status" value="1"/>
</dbReference>
<keyword evidence="4 7" id="KW-0812">Transmembrane</keyword>
<proteinExistence type="inferred from homology"/>
<evidence type="ECO:0000256" key="5">
    <source>
        <dbReference type="ARBA" id="ARBA00022989"/>
    </source>
</evidence>
<feature type="domain" description="ABC transmembrane type-1" evidence="8">
    <location>
        <begin position="94"/>
        <end position="303"/>
    </location>
</feature>
<evidence type="ECO:0000256" key="6">
    <source>
        <dbReference type="ARBA" id="ARBA00023136"/>
    </source>
</evidence>
<feature type="transmembrane region" description="Helical" evidence="7">
    <location>
        <begin position="234"/>
        <end position="255"/>
    </location>
</feature>
<evidence type="ECO:0000256" key="1">
    <source>
        <dbReference type="ARBA" id="ARBA00004651"/>
    </source>
</evidence>
<accession>A0ABT2TCP1</accession>
<evidence type="ECO:0000256" key="3">
    <source>
        <dbReference type="ARBA" id="ARBA00022475"/>
    </source>
</evidence>
<evidence type="ECO:0000256" key="2">
    <source>
        <dbReference type="ARBA" id="ARBA00022448"/>
    </source>
</evidence>
<comment type="subcellular location">
    <subcellularLocation>
        <location evidence="1 7">Cell membrane</location>
        <topology evidence="1 7">Multi-pass membrane protein</topology>
    </subcellularLocation>
</comment>
<feature type="transmembrane region" description="Helical" evidence="7">
    <location>
        <begin position="141"/>
        <end position="161"/>
    </location>
</feature>
<evidence type="ECO:0000259" key="8">
    <source>
        <dbReference type="PROSITE" id="PS50928"/>
    </source>
</evidence>
<evidence type="ECO:0000313" key="10">
    <source>
        <dbReference type="Proteomes" id="UP001652394"/>
    </source>
</evidence>
<keyword evidence="6 7" id="KW-0472">Membrane</keyword>
<evidence type="ECO:0000256" key="7">
    <source>
        <dbReference type="RuleBase" id="RU363032"/>
    </source>
</evidence>
<dbReference type="RefSeq" id="WP_059068158.1">
    <property type="nucleotide sequence ID" value="NZ_JAOQJX010000014.1"/>
</dbReference>
<gene>
    <name evidence="9" type="ORF">OCV51_09985</name>
</gene>
<dbReference type="Proteomes" id="UP001652394">
    <property type="component" value="Unassembled WGS sequence"/>
</dbReference>
<dbReference type="CDD" id="cd06261">
    <property type="entry name" value="TM_PBP2"/>
    <property type="match status" value="1"/>
</dbReference>
<comment type="similarity">
    <text evidence="7">Belongs to the binding-protein-dependent transport system permease family.</text>
</comment>
<dbReference type="InterPro" id="IPR000515">
    <property type="entry name" value="MetI-like"/>
</dbReference>
<comment type="caution">
    <text evidence="9">The sequence shown here is derived from an EMBL/GenBank/DDBJ whole genome shotgun (WGS) entry which is preliminary data.</text>
</comment>
<keyword evidence="5 7" id="KW-1133">Transmembrane helix</keyword>
<dbReference type="InterPro" id="IPR045621">
    <property type="entry name" value="BPD_transp_1_N"/>
</dbReference>
<feature type="transmembrane region" description="Helical" evidence="7">
    <location>
        <begin position="173"/>
        <end position="193"/>
    </location>
</feature>
<dbReference type="Pfam" id="PF00528">
    <property type="entry name" value="BPD_transp_1"/>
    <property type="match status" value="1"/>
</dbReference>
<dbReference type="SUPFAM" id="SSF161098">
    <property type="entry name" value="MetI-like"/>
    <property type="match status" value="1"/>
</dbReference>
<keyword evidence="10" id="KW-1185">Reference proteome</keyword>
<evidence type="ECO:0000256" key="4">
    <source>
        <dbReference type="ARBA" id="ARBA00022692"/>
    </source>
</evidence>
<feature type="transmembrane region" description="Helical" evidence="7">
    <location>
        <begin position="96"/>
        <end position="120"/>
    </location>
</feature>
<keyword evidence="3" id="KW-1003">Cell membrane</keyword>
<keyword evidence="2 7" id="KW-0813">Transport</keyword>
<evidence type="ECO:0000313" key="9">
    <source>
        <dbReference type="EMBL" id="MCU6747976.1"/>
    </source>
</evidence>